<dbReference type="Proteomes" id="UP000034883">
    <property type="component" value="Chromosome"/>
</dbReference>
<dbReference type="InterPro" id="IPR040632">
    <property type="entry name" value="Sulfotransfer_4"/>
</dbReference>
<evidence type="ECO:0000313" key="2">
    <source>
        <dbReference type="Proteomes" id="UP000034883"/>
    </source>
</evidence>
<gene>
    <name evidence="1" type="ORF">DB32_003698</name>
</gene>
<reference evidence="1 2" key="1">
    <citation type="submission" date="2015-03" db="EMBL/GenBank/DDBJ databases">
        <title>Genome assembly of Sandaracinus amylolyticus DSM 53668.</title>
        <authorList>
            <person name="Sharma G."/>
            <person name="Subramanian S."/>
        </authorList>
    </citation>
    <scope>NUCLEOTIDE SEQUENCE [LARGE SCALE GENOMIC DNA]</scope>
    <source>
        <strain evidence="1 2">DSM 53668</strain>
    </source>
</reference>
<accession>A0A0F6SF94</accession>
<dbReference type="RefSeq" id="WP_205627061.1">
    <property type="nucleotide sequence ID" value="NZ_CP011125.1"/>
</dbReference>
<dbReference type="STRING" id="927083.DB32_003698"/>
<dbReference type="KEGG" id="samy:DB32_003698"/>
<evidence type="ECO:0000313" key="1">
    <source>
        <dbReference type="EMBL" id="AKF06549.1"/>
    </source>
</evidence>
<evidence type="ECO:0008006" key="3">
    <source>
        <dbReference type="Google" id="ProtNLM"/>
    </source>
</evidence>
<proteinExistence type="predicted"/>
<dbReference type="Pfam" id="PF17784">
    <property type="entry name" value="Sulfotransfer_4"/>
    <property type="match status" value="1"/>
</dbReference>
<dbReference type="Gene3D" id="3.40.50.300">
    <property type="entry name" value="P-loop containing nucleotide triphosphate hydrolases"/>
    <property type="match status" value="1"/>
</dbReference>
<dbReference type="AlphaFoldDB" id="A0A0F6SF94"/>
<name>A0A0F6SF94_9BACT</name>
<keyword evidence="2" id="KW-1185">Reference proteome</keyword>
<protein>
    <recommendedName>
        <fullName evidence="3">Sulfotransferase domain-containing protein</fullName>
    </recommendedName>
</protein>
<dbReference type="PANTHER" id="PTHR36978">
    <property type="entry name" value="P-LOOP CONTAINING NUCLEOTIDE TRIPHOSPHATE HYDROLASE"/>
    <property type="match status" value="1"/>
</dbReference>
<dbReference type="SUPFAM" id="SSF52540">
    <property type="entry name" value="P-loop containing nucleoside triphosphate hydrolases"/>
    <property type="match status" value="1"/>
</dbReference>
<dbReference type="EMBL" id="CP011125">
    <property type="protein sequence ID" value="AKF06549.1"/>
    <property type="molecule type" value="Genomic_DNA"/>
</dbReference>
<organism evidence="1 2">
    <name type="scientific">Sandaracinus amylolyticus</name>
    <dbReference type="NCBI Taxonomy" id="927083"/>
    <lineage>
        <taxon>Bacteria</taxon>
        <taxon>Pseudomonadati</taxon>
        <taxon>Myxococcota</taxon>
        <taxon>Polyangia</taxon>
        <taxon>Polyangiales</taxon>
        <taxon>Sandaracinaceae</taxon>
        <taxon>Sandaracinus</taxon>
    </lineage>
</organism>
<sequence>MRASIEEGVVETLQGTYAPPGARPIELVFRTVGERTSDLALQLALEHVKPTRAHVIRDVKPFALAVRKMLEIEHHCDHVVHMDADCLILEDMRPFLDANTLPYVDCYVRDRFRGRIHCGVHVTRIDVVDKMRAIPEPLDDLAYVLRPESRLRNMALAELALEKQLKSFHILHDHFQRYTDIFAKYALRELRSRTEFQKKRLAASMARWGEGTDYDVARRAVQHAASTVPEDAKAKHVELYIRNLPYIAEVEVRNMGLEQSGQVTMEEVEAAVNGDPTKLGPAPKKPKVFGLGLSRTGTRSLTAALHVLGFDTVHYPTDRATLDTLVRGDARFPLLDHYDGMTDITTAPYFEDFDRLYPGSKFVLTVRDTPAWLQSCRNHWTGRSAYEEASTSDPIAAEEHRVHMEIRRFLRAAVYASYEFDEARFERAYRRHVENVTRYFADRPDDLLVLDIARGDGYEKLAPFLGVPVPEQPFPHKGKRLSERMAEKHANLEVDD</sequence>
<dbReference type="InterPro" id="IPR027417">
    <property type="entry name" value="P-loop_NTPase"/>
</dbReference>
<dbReference type="PANTHER" id="PTHR36978:SF4">
    <property type="entry name" value="P-LOOP CONTAINING NUCLEOSIDE TRIPHOSPHATE HYDROLASE PROTEIN"/>
    <property type="match status" value="1"/>
</dbReference>